<name>A0ABN0GN58_BARVI</name>
<accession>A0ABN0GN58</accession>
<gene>
    <name evidence="2" type="ORF">MEI_01135</name>
</gene>
<evidence type="ECO:0000313" key="3">
    <source>
        <dbReference type="Proteomes" id="UP000008948"/>
    </source>
</evidence>
<organism evidence="2 3">
    <name type="scientific">Bartonella vinsonii subsp. arupensis Pm136co</name>
    <dbReference type="NCBI Taxonomy" id="1094561"/>
    <lineage>
        <taxon>Bacteria</taxon>
        <taxon>Pseudomonadati</taxon>
        <taxon>Pseudomonadota</taxon>
        <taxon>Alphaproteobacteria</taxon>
        <taxon>Hyphomicrobiales</taxon>
        <taxon>Bartonellaceae</taxon>
        <taxon>Bartonella</taxon>
    </lineage>
</organism>
<reference evidence="2 3" key="1">
    <citation type="submission" date="2012-03" db="EMBL/GenBank/DDBJ databases">
        <title>The Genome Sequence of Bartonella vinsonii subsp. arupensis str. Pm136co.</title>
        <authorList>
            <consortium name="The Broad Institute Genome Sequencing Platform"/>
            <consortium name="The Broad Institute Genome Sequencing Center for Infectious Disease"/>
            <person name="Feldgarden M."/>
            <person name="Kirby J."/>
            <person name="Kosoy M."/>
            <person name="Birtles R."/>
            <person name="Probert W.S."/>
            <person name="Chiaraviglio L."/>
            <person name="Young S.K."/>
            <person name="Zeng Q."/>
            <person name="Gargeya S."/>
            <person name="Fitzgerald M."/>
            <person name="Haas B."/>
            <person name="Abouelleil A."/>
            <person name="Alvarado L."/>
            <person name="Arachchi H.M."/>
            <person name="Berlin A."/>
            <person name="Chapman S.B."/>
            <person name="Gearin G."/>
            <person name="Goldberg J."/>
            <person name="Griggs A."/>
            <person name="Gujja S."/>
            <person name="Hansen M."/>
            <person name="Heiman D."/>
            <person name="Howarth C."/>
            <person name="Larimer J."/>
            <person name="Lui A."/>
            <person name="MacDonald P.J.P."/>
            <person name="McCowen C."/>
            <person name="Montmayeur A."/>
            <person name="Murphy C."/>
            <person name="Neiman D."/>
            <person name="Pearson M."/>
            <person name="Priest M."/>
            <person name="Roberts A."/>
            <person name="Saif S."/>
            <person name="Shea T."/>
            <person name="Sisk P."/>
            <person name="Stolte C."/>
            <person name="Sykes S."/>
            <person name="Wortman J."/>
            <person name="Nusbaum C."/>
            <person name="Birren B."/>
        </authorList>
    </citation>
    <scope>NUCLEOTIDE SEQUENCE [LARGE SCALE GENOMIC DNA]</scope>
    <source>
        <strain evidence="2 3">Pm136co</strain>
    </source>
</reference>
<keyword evidence="1" id="KW-1133">Transmembrane helix</keyword>
<proteinExistence type="predicted"/>
<evidence type="ECO:0000313" key="2">
    <source>
        <dbReference type="EMBL" id="EJF97441.1"/>
    </source>
</evidence>
<protein>
    <submittedName>
        <fullName evidence="2">Uncharacterized protein</fullName>
    </submittedName>
</protein>
<keyword evidence="3" id="KW-1185">Reference proteome</keyword>
<dbReference type="Proteomes" id="UP000008948">
    <property type="component" value="Unassembled WGS sequence"/>
</dbReference>
<keyword evidence="1" id="KW-0812">Transmembrane</keyword>
<dbReference type="EMBL" id="AIMH01000035">
    <property type="protein sequence ID" value="EJF97441.1"/>
    <property type="molecule type" value="Genomic_DNA"/>
</dbReference>
<comment type="caution">
    <text evidence="2">The sequence shown here is derived from an EMBL/GenBank/DDBJ whole genome shotgun (WGS) entry which is preliminary data.</text>
</comment>
<evidence type="ECO:0000256" key="1">
    <source>
        <dbReference type="SAM" id="Phobius"/>
    </source>
</evidence>
<feature type="transmembrane region" description="Helical" evidence="1">
    <location>
        <begin position="20"/>
        <end position="42"/>
    </location>
</feature>
<keyword evidence="1" id="KW-0472">Membrane</keyword>
<sequence length="229" mass="26310">MEPVLNELLLKRGFMLIQSFLFFIFGVAFTSWLLVLFAPLIWRRAVHFAHKDISAQIPLSYTEIQANYDFLRAQHAVEQAHNEQKYDCLQKKYAQQKIQLSQVTEQLYRLCLPIPDTSSSPKEALIIEQSSDATNIFIMEMKTMHEKIAHYQQCLEKIQTNELDSTKNQKLLNELREETKELAAMLAAQIALQEGESSPINILTKNSKSKNDLASLIQKKIASTKKIPL</sequence>